<dbReference type="InterPro" id="IPR001789">
    <property type="entry name" value="Sig_transdc_resp-reg_receiver"/>
</dbReference>
<name>A0A2N9JJP4_9ACTN</name>
<dbReference type="SUPFAM" id="SSF52172">
    <property type="entry name" value="CheY-like"/>
    <property type="match status" value="1"/>
</dbReference>
<evidence type="ECO:0000313" key="6">
    <source>
        <dbReference type="EMBL" id="SPD87771.1"/>
    </source>
</evidence>
<proteinExistence type="predicted"/>
<dbReference type="PRINTS" id="PR00038">
    <property type="entry name" value="HTHLUXR"/>
</dbReference>
<dbReference type="CDD" id="cd06170">
    <property type="entry name" value="LuxR_C_like"/>
    <property type="match status" value="1"/>
</dbReference>
<feature type="modified residue" description="4-aspartylphosphate" evidence="3">
    <location>
        <position position="28"/>
    </location>
</feature>
<dbReference type="InterPro" id="IPR039420">
    <property type="entry name" value="WalR-like"/>
</dbReference>
<keyword evidence="1 3" id="KW-0597">Phosphoprotein</keyword>
<dbReference type="AlphaFoldDB" id="A0A2N9JJP4"/>
<organism evidence="6 7">
    <name type="scientific">Micropruina glycogenica</name>
    <dbReference type="NCBI Taxonomy" id="75385"/>
    <lineage>
        <taxon>Bacteria</taxon>
        <taxon>Bacillati</taxon>
        <taxon>Actinomycetota</taxon>
        <taxon>Actinomycetes</taxon>
        <taxon>Propionibacteriales</taxon>
        <taxon>Nocardioidaceae</taxon>
        <taxon>Micropruina</taxon>
    </lineage>
</organism>
<dbReference type="Proteomes" id="UP000238164">
    <property type="component" value="Chromosome 1"/>
</dbReference>
<dbReference type="InterPro" id="IPR058245">
    <property type="entry name" value="NreC/VraR/RcsB-like_REC"/>
</dbReference>
<dbReference type="InterPro" id="IPR016032">
    <property type="entry name" value="Sig_transdc_resp-reg_C-effctor"/>
</dbReference>
<dbReference type="KEGG" id="mgg:MPLG2_2741"/>
<dbReference type="SMART" id="SM00421">
    <property type="entry name" value="HTH_LUXR"/>
    <property type="match status" value="1"/>
</dbReference>
<dbReference type="GO" id="GO:0006355">
    <property type="term" value="P:regulation of DNA-templated transcription"/>
    <property type="evidence" value="ECO:0007669"/>
    <property type="project" value="InterPro"/>
</dbReference>
<dbReference type="InterPro" id="IPR011006">
    <property type="entry name" value="CheY-like_superfamily"/>
</dbReference>
<dbReference type="Pfam" id="PF00072">
    <property type="entry name" value="Response_reg"/>
    <property type="match status" value="1"/>
</dbReference>
<evidence type="ECO:0000259" key="4">
    <source>
        <dbReference type="PROSITE" id="PS50043"/>
    </source>
</evidence>
<dbReference type="GO" id="GO:0000160">
    <property type="term" value="P:phosphorelay signal transduction system"/>
    <property type="evidence" value="ECO:0007669"/>
    <property type="project" value="InterPro"/>
</dbReference>
<dbReference type="PROSITE" id="PS50043">
    <property type="entry name" value="HTH_LUXR_2"/>
    <property type="match status" value="1"/>
</dbReference>
<dbReference type="SUPFAM" id="SSF46894">
    <property type="entry name" value="C-terminal effector domain of the bipartite response regulators"/>
    <property type="match status" value="1"/>
</dbReference>
<reference evidence="6 7" key="1">
    <citation type="submission" date="2018-02" db="EMBL/GenBank/DDBJ databases">
        <authorList>
            <person name="Cohen D.B."/>
            <person name="Kent A.D."/>
        </authorList>
    </citation>
    <scope>NUCLEOTIDE SEQUENCE [LARGE SCALE GENOMIC DNA]</scope>
    <source>
        <strain evidence="6">1</strain>
    </source>
</reference>
<gene>
    <name evidence="6" type="ORF">MPLG2_2741</name>
</gene>
<evidence type="ECO:0000256" key="2">
    <source>
        <dbReference type="ARBA" id="ARBA00023125"/>
    </source>
</evidence>
<dbReference type="CDD" id="cd17535">
    <property type="entry name" value="REC_NarL-like"/>
    <property type="match status" value="1"/>
</dbReference>
<dbReference type="PROSITE" id="PS50110">
    <property type="entry name" value="RESPONSE_REGULATORY"/>
    <property type="match status" value="1"/>
</dbReference>
<evidence type="ECO:0000256" key="3">
    <source>
        <dbReference type="PROSITE-ProRule" id="PRU00169"/>
    </source>
</evidence>
<evidence type="ECO:0000313" key="7">
    <source>
        <dbReference type="Proteomes" id="UP000238164"/>
    </source>
</evidence>
<dbReference type="EMBL" id="LT985188">
    <property type="protein sequence ID" value="SPD87771.1"/>
    <property type="molecule type" value="Genomic_DNA"/>
</dbReference>
<feature type="domain" description="HTH luxR-type" evidence="4">
    <location>
        <begin position="111"/>
        <end position="176"/>
    </location>
</feature>
<evidence type="ECO:0000259" key="5">
    <source>
        <dbReference type="PROSITE" id="PS50110"/>
    </source>
</evidence>
<dbReference type="GO" id="GO:0003677">
    <property type="term" value="F:DNA binding"/>
    <property type="evidence" value="ECO:0007669"/>
    <property type="project" value="UniProtKB-KW"/>
</dbReference>
<dbReference type="InterPro" id="IPR000792">
    <property type="entry name" value="Tscrpt_reg_LuxR_C"/>
</dbReference>
<sequence>MTCVGAYATGARAIAGLPTDRPQVALVDINMPDTDGPETARVLREAAPNVQILALTSLADERAAAAMMDAGATGFLAKDLPTPAMISAICAAATGLNVLSGPATRLIATSQYRDRPQLDDAEQQLLGLVMDGRSNNEIAAAIHLAESTVKYHLNGLMTKFQVRNRIKLAVRASELGYH</sequence>
<dbReference type="Gene3D" id="3.40.50.2300">
    <property type="match status" value="1"/>
</dbReference>
<dbReference type="PANTHER" id="PTHR43214">
    <property type="entry name" value="TWO-COMPONENT RESPONSE REGULATOR"/>
    <property type="match status" value="1"/>
</dbReference>
<feature type="domain" description="Response regulatory" evidence="5">
    <location>
        <begin position="1"/>
        <end position="93"/>
    </location>
</feature>
<protein>
    <submittedName>
        <fullName evidence="6">Putative Transcriptional regulatory protein DevR (DosR)</fullName>
    </submittedName>
</protein>
<dbReference type="Pfam" id="PF00196">
    <property type="entry name" value="GerE"/>
    <property type="match status" value="1"/>
</dbReference>
<accession>A0A2N9JJP4</accession>
<keyword evidence="7" id="KW-1185">Reference proteome</keyword>
<evidence type="ECO:0000256" key="1">
    <source>
        <dbReference type="ARBA" id="ARBA00022553"/>
    </source>
</evidence>
<keyword evidence="2" id="KW-0238">DNA-binding</keyword>